<keyword evidence="3" id="KW-1185">Reference proteome</keyword>
<comment type="caution">
    <text evidence="2">The sequence shown here is derived from an EMBL/GenBank/DDBJ whole genome shotgun (WGS) entry which is preliminary data.</text>
</comment>
<name>A0ABR0BGT6_PURLI</name>
<feature type="region of interest" description="Disordered" evidence="1">
    <location>
        <begin position="1"/>
        <end position="104"/>
    </location>
</feature>
<feature type="compositionally biased region" description="Polar residues" evidence="1">
    <location>
        <begin position="92"/>
        <end position="104"/>
    </location>
</feature>
<gene>
    <name evidence="2" type="ORF">Purlil1_12462</name>
</gene>
<evidence type="ECO:0000313" key="2">
    <source>
        <dbReference type="EMBL" id="KAK4077189.1"/>
    </source>
</evidence>
<evidence type="ECO:0000313" key="3">
    <source>
        <dbReference type="Proteomes" id="UP001287286"/>
    </source>
</evidence>
<protein>
    <submittedName>
        <fullName evidence="2">Uncharacterized protein</fullName>
    </submittedName>
</protein>
<accession>A0ABR0BGT6</accession>
<evidence type="ECO:0000256" key="1">
    <source>
        <dbReference type="SAM" id="MobiDB-lite"/>
    </source>
</evidence>
<proteinExistence type="predicted"/>
<dbReference type="Proteomes" id="UP001287286">
    <property type="component" value="Unassembled WGS sequence"/>
</dbReference>
<organism evidence="2 3">
    <name type="scientific">Purpureocillium lilacinum</name>
    <name type="common">Paecilomyces lilacinus</name>
    <dbReference type="NCBI Taxonomy" id="33203"/>
    <lineage>
        <taxon>Eukaryota</taxon>
        <taxon>Fungi</taxon>
        <taxon>Dikarya</taxon>
        <taxon>Ascomycota</taxon>
        <taxon>Pezizomycotina</taxon>
        <taxon>Sordariomycetes</taxon>
        <taxon>Hypocreomycetidae</taxon>
        <taxon>Hypocreales</taxon>
        <taxon>Ophiocordycipitaceae</taxon>
        <taxon>Purpureocillium</taxon>
    </lineage>
</organism>
<feature type="compositionally biased region" description="Basic and acidic residues" evidence="1">
    <location>
        <begin position="1"/>
        <end position="11"/>
    </location>
</feature>
<reference evidence="2 3" key="1">
    <citation type="journal article" date="2024" name="Microbiol. Resour. Announc.">
        <title>Genome annotations for the ascomycete fungi Trichoderma harzianum, Trichoderma aggressivum, and Purpureocillium lilacinum.</title>
        <authorList>
            <person name="Beijen E.P.W."/>
            <person name="Ohm R.A."/>
        </authorList>
    </citation>
    <scope>NUCLEOTIDE SEQUENCE [LARGE SCALE GENOMIC DNA]</scope>
    <source>
        <strain evidence="2 3">CBS 150709</strain>
    </source>
</reference>
<dbReference type="EMBL" id="JAWRVI010000106">
    <property type="protein sequence ID" value="KAK4077189.1"/>
    <property type="molecule type" value="Genomic_DNA"/>
</dbReference>
<sequence length="104" mass="11263">MSTSQPDKDEAPVTQHVNFTYQLDEDDEPVTEHVEMGEIMFPRSGSETNETAHHEMTADAGRQTNGTNSPADGSNPNGAQPYDSRPDDIQPDNAQSDSTPQGST</sequence>
<feature type="compositionally biased region" description="Polar residues" evidence="1">
    <location>
        <begin position="62"/>
        <end position="78"/>
    </location>
</feature>